<feature type="domain" description="PD-(D/E)XK endonuclease-like" evidence="1">
    <location>
        <begin position="8"/>
        <end position="223"/>
    </location>
</feature>
<dbReference type="AlphaFoldDB" id="A0A520MRP3"/>
<dbReference type="Proteomes" id="UP000320146">
    <property type="component" value="Unassembled WGS sequence"/>
</dbReference>
<dbReference type="InterPro" id="IPR011604">
    <property type="entry name" value="PDDEXK-like_dom_sf"/>
</dbReference>
<proteinExistence type="predicted"/>
<dbReference type="Gene3D" id="3.90.320.10">
    <property type="match status" value="1"/>
</dbReference>
<evidence type="ECO:0000259" key="1">
    <source>
        <dbReference type="Pfam" id="PF12705"/>
    </source>
</evidence>
<evidence type="ECO:0000313" key="2">
    <source>
        <dbReference type="EMBL" id="RZO23873.1"/>
    </source>
</evidence>
<dbReference type="EMBL" id="SHBL01000021">
    <property type="protein sequence ID" value="RZO23873.1"/>
    <property type="molecule type" value="Genomic_DNA"/>
</dbReference>
<protein>
    <submittedName>
        <fullName evidence="2">Dna2/Cas4 domain-containing protein</fullName>
    </submittedName>
</protein>
<reference evidence="2 3" key="1">
    <citation type="submission" date="2019-02" db="EMBL/GenBank/DDBJ databases">
        <title>Prokaryotic population dynamics and viral predation in marine succession experiment using metagenomics: the confinement effect.</title>
        <authorList>
            <person name="Haro-Moreno J.M."/>
            <person name="Rodriguez-Valera F."/>
            <person name="Lopez-Perez M."/>
        </authorList>
    </citation>
    <scope>NUCLEOTIDE SEQUENCE [LARGE SCALE GENOMIC DNA]</scope>
    <source>
        <strain evidence="2">MED-G166</strain>
    </source>
</reference>
<comment type="caution">
    <text evidence="2">The sequence shown here is derived from an EMBL/GenBank/DDBJ whole genome shotgun (WGS) entry which is preliminary data.</text>
</comment>
<dbReference type="InterPro" id="IPR038726">
    <property type="entry name" value="PDDEXK_AddAB-type"/>
</dbReference>
<name>A0A520MRP3_9GAMM</name>
<evidence type="ECO:0000313" key="3">
    <source>
        <dbReference type="Proteomes" id="UP000320146"/>
    </source>
</evidence>
<organism evidence="2 3">
    <name type="scientific">SAR86 cluster bacterium</name>
    <dbReference type="NCBI Taxonomy" id="2030880"/>
    <lineage>
        <taxon>Bacteria</taxon>
        <taxon>Pseudomonadati</taxon>
        <taxon>Pseudomonadota</taxon>
        <taxon>Gammaproteobacteria</taxon>
        <taxon>SAR86 cluster</taxon>
    </lineage>
</organism>
<dbReference type="Pfam" id="PF12705">
    <property type="entry name" value="PDDEXK_1"/>
    <property type="match status" value="1"/>
</dbReference>
<gene>
    <name evidence="2" type="ORF">EVA99_02900</name>
</gene>
<accession>A0A520MRP3</accession>
<sequence length="240" mass="28250">MRKISRSAVEQHLNCQRCFYLSYNHKIRPPSLPFTLNSAVDNLCKNEFDHYRAKAEPHPMFIEHGIDAVPFAHEKMDEWRNNFKGIRHINEEAGYNFGGAVDDIWEKPNGDLIVIDVKSTSKNVFDWEDTYSKWEYAKGYRRQLEMYQWLLEKNGFNVAAEGYLVYYNGKKHEPMFNQQLTFDLHLVKLECDNSWVEEAVLNAKATLDGDMPKPSKSCENCNYLRKRWEVSQKDPNKLVE</sequence>